<organism evidence="2 3">
    <name type="scientific">Nocardia asteroides NBRC 15531</name>
    <dbReference type="NCBI Taxonomy" id="1110697"/>
    <lineage>
        <taxon>Bacteria</taxon>
        <taxon>Bacillati</taxon>
        <taxon>Actinomycetota</taxon>
        <taxon>Actinomycetes</taxon>
        <taxon>Mycobacteriales</taxon>
        <taxon>Nocardiaceae</taxon>
        <taxon>Nocardia</taxon>
    </lineage>
</organism>
<feature type="region of interest" description="Disordered" evidence="1">
    <location>
        <begin position="15"/>
        <end position="58"/>
    </location>
</feature>
<gene>
    <name evidence="2" type="ORF">NCAST_32_04420</name>
</gene>
<dbReference type="AlphaFoldDB" id="U5EHT8"/>
<feature type="compositionally biased region" description="Basic and acidic residues" evidence="1">
    <location>
        <begin position="15"/>
        <end position="45"/>
    </location>
</feature>
<evidence type="ECO:0000313" key="3">
    <source>
        <dbReference type="Proteomes" id="UP000017048"/>
    </source>
</evidence>
<reference evidence="2 3" key="1">
    <citation type="journal article" date="2014" name="BMC Genomics">
        <title>Genome based analysis of type-I polyketide synthase and nonribosomal peptide synthetase gene clusters in seven strains of five representative Nocardia species.</title>
        <authorList>
            <person name="Komaki H."/>
            <person name="Ichikawa N."/>
            <person name="Hosoyama A."/>
            <person name="Takahashi-Nakaguchi A."/>
            <person name="Matsuzawa T."/>
            <person name="Suzuki K."/>
            <person name="Fujita N."/>
            <person name="Gonoi T."/>
        </authorList>
    </citation>
    <scope>NUCLEOTIDE SEQUENCE [LARGE SCALE GENOMIC DNA]</scope>
    <source>
        <strain evidence="2 3">NBRC 15531</strain>
    </source>
</reference>
<proteinExistence type="predicted"/>
<evidence type="ECO:0000313" key="2">
    <source>
        <dbReference type="EMBL" id="GAD85956.1"/>
    </source>
</evidence>
<dbReference type="EMBL" id="BAFO02000032">
    <property type="protein sequence ID" value="GAD85956.1"/>
    <property type="molecule type" value="Genomic_DNA"/>
</dbReference>
<sequence length="81" mass="9070">MCCDAEKFDMEWLRRSRREPGRHTRDTARQDCSDGGESERSESAGRRRQRNDQGFIIAVPHMRSTITAASGTGNRITGATA</sequence>
<keyword evidence="3" id="KW-1185">Reference proteome</keyword>
<comment type="caution">
    <text evidence="2">The sequence shown here is derived from an EMBL/GenBank/DDBJ whole genome shotgun (WGS) entry which is preliminary data.</text>
</comment>
<dbReference type="Proteomes" id="UP000017048">
    <property type="component" value="Unassembled WGS sequence"/>
</dbReference>
<evidence type="ECO:0000256" key="1">
    <source>
        <dbReference type="SAM" id="MobiDB-lite"/>
    </source>
</evidence>
<name>U5EHT8_NOCAS</name>
<accession>U5EHT8</accession>
<protein>
    <submittedName>
        <fullName evidence="2">Uncharacterized protein</fullName>
    </submittedName>
</protein>